<feature type="coiled-coil region" evidence="1">
    <location>
        <begin position="281"/>
        <end position="308"/>
    </location>
</feature>
<feature type="signal peptide" evidence="3">
    <location>
        <begin position="1"/>
        <end position="20"/>
    </location>
</feature>
<sequence>MKAILHVLFVSLLASPEILCVTANPSLTQEAKGTGPDIESEENETAAVVAVNEQPMSEGDARLKEQLKRELKEELLQSLRGSNNEEVQRELTADVAASGTILAQELLALKALLQATENKLQMTETRLQAVENRQHDEQDEPQATREDKSIDTHERLEAAERKVAQFLDRSADAQIVNGTLDRLASADIMRFFTNFSPTLLLFFGVAFALTSYKDSDDNQPGKQPGVNLEQPLTRREGEQLREELQELRETCLGRQLKRIPDNVGHLDAVVAQEFSALKSQLDATDNELQATKTKLQETENRLRAADGAAGGSWQQESGASPTRLCLTLEPQIDGKTVPEYHAGLYGGEYWDIPGHHVQDVPCVVCQAQESTTMMVPGTNICPLEWVTQYTGHLAGTHYEDPA</sequence>
<name>A0ABD0LBM6_9CAEN</name>
<accession>A0ABD0LBM6</accession>
<feature type="chain" id="PRO_5044824583" evidence="3">
    <location>
        <begin position="21"/>
        <end position="402"/>
    </location>
</feature>
<gene>
    <name evidence="4" type="ORF">BaRGS_00011727</name>
</gene>
<dbReference type="AlphaFoldDB" id="A0ABD0LBM6"/>
<keyword evidence="1" id="KW-0175">Coiled coil</keyword>
<evidence type="ECO:0000313" key="5">
    <source>
        <dbReference type="Proteomes" id="UP001519460"/>
    </source>
</evidence>
<organism evidence="4 5">
    <name type="scientific">Batillaria attramentaria</name>
    <dbReference type="NCBI Taxonomy" id="370345"/>
    <lineage>
        <taxon>Eukaryota</taxon>
        <taxon>Metazoa</taxon>
        <taxon>Spiralia</taxon>
        <taxon>Lophotrochozoa</taxon>
        <taxon>Mollusca</taxon>
        <taxon>Gastropoda</taxon>
        <taxon>Caenogastropoda</taxon>
        <taxon>Sorbeoconcha</taxon>
        <taxon>Cerithioidea</taxon>
        <taxon>Batillariidae</taxon>
        <taxon>Batillaria</taxon>
    </lineage>
</organism>
<proteinExistence type="predicted"/>
<evidence type="ECO:0000256" key="1">
    <source>
        <dbReference type="SAM" id="Coils"/>
    </source>
</evidence>
<evidence type="ECO:0000256" key="2">
    <source>
        <dbReference type="SAM" id="MobiDB-lite"/>
    </source>
</evidence>
<evidence type="ECO:0000256" key="3">
    <source>
        <dbReference type="SAM" id="SignalP"/>
    </source>
</evidence>
<keyword evidence="5" id="KW-1185">Reference proteome</keyword>
<dbReference type="Proteomes" id="UP001519460">
    <property type="component" value="Unassembled WGS sequence"/>
</dbReference>
<evidence type="ECO:0000313" key="4">
    <source>
        <dbReference type="EMBL" id="KAK7496991.1"/>
    </source>
</evidence>
<feature type="compositionally biased region" description="Basic and acidic residues" evidence="2">
    <location>
        <begin position="132"/>
        <end position="151"/>
    </location>
</feature>
<dbReference type="EMBL" id="JACVVK020000062">
    <property type="protein sequence ID" value="KAK7496991.1"/>
    <property type="molecule type" value="Genomic_DNA"/>
</dbReference>
<feature type="region of interest" description="Disordered" evidence="2">
    <location>
        <begin position="131"/>
        <end position="151"/>
    </location>
</feature>
<comment type="caution">
    <text evidence="4">The sequence shown here is derived from an EMBL/GenBank/DDBJ whole genome shotgun (WGS) entry which is preliminary data.</text>
</comment>
<keyword evidence="3" id="KW-0732">Signal</keyword>
<reference evidence="4 5" key="1">
    <citation type="journal article" date="2023" name="Sci. Data">
        <title>Genome assembly of the Korean intertidal mud-creeper Batillaria attramentaria.</title>
        <authorList>
            <person name="Patra A.K."/>
            <person name="Ho P.T."/>
            <person name="Jun S."/>
            <person name="Lee S.J."/>
            <person name="Kim Y."/>
            <person name="Won Y.J."/>
        </authorList>
    </citation>
    <scope>NUCLEOTIDE SEQUENCE [LARGE SCALE GENOMIC DNA]</scope>
    <source>
        <strain evidence="4">Wonlab-2016</strain>
    </source>
</reference>
<protein>
    <submittedName>
        <fullName evidence="4">Uncharacterized protein</fullName>
    </submittedName>
</protein>
<feature type="region of interest" description="Disordered" evidence="2">
    <location>
        <begin position="214"/>
        <end position="234"/>
    </location>
</feature>
<feature type="non-terminal residue" evidence="4">
    <location>
        <position position="402"/>
    </location>
</feature>